<evidence type="ECO:0000259" key="5">
    <source>
        <dbReference type="PROSITE" id="PS50011"/>
    </source>
</evidence>
<dbReference type="GO" id="GO:0004672">
    <property type="term" value="F:protein kinase activity"/>
    <property type="evidence" value="ECO:0007669"/>
    <property type="project" value="InterPro"/>
</dbReference>
<evidence type="ECO:0000256" key="3">
    <source>
        <dbReference type="ARBA" id="ARBA00022691"/>
    </source>
</evidence>
<dbReference type="Gene3D" id="1.10.287.1490">
    <property type="match status" value="1"/>
</dbReference>
<dbReference type="Pfam" id="PF13649">
    <property type="entry name" value="Methyltransf_25"/>
    <property type="match status" value="1"/>
</dbReference>
<keyword evidence="2 6" id="KW-0808">Transferase</keyword>
<keyword evidence="1 6" id="KW-0489">Methyltransferase</keyword>
<feature type="region of interest" description="Disordered" evidence="4">
    <location>
        <begin position="502"/>
        <end position="536"/>
    </location>
</feature>
<dbReference type="GO" id="GO:0008168">
    <property type="term" value="F:methyltransferase activity"/>
    <property type="evidence" value="ECO:0007669"/>
    <property type="project" value="UniProtKB-KW"/>
</dbReference>
<dbReference type="AlphaFoldDB" id="A0A1H9BKJ6"/>
<dbReference type="Gene3D" id="1.10.510.10">
    <property type="entry name" value="Transferase(Phosphotransferase) domain 1"/>
    <property type="match status" value="1"/>
</dbReference>
<dbReference type="SUPFAM" id="SSF56112">
    <property type="entry name" value="Protein kinase-like (PK-like)"/>
    <property type="match status" value="1"/>
</dbReference>
<keyword evidence="3" id="KW-0949">S-adenosyl-L-methionine</keyword>
<dbReference type="InterPro" id="IPR011009">
    <property type="entry name" value="Kinase-like_dom_sf"/>
</dbReference>
<dbReference type="Gene3D" id="3.30.200.20">
    <property type="entry name" value="Phosphorylase Kinase, domain 1"/>
    <property type="match status" value="1"/>
</dbReference>
<dbReference type="CDD" id="cd02440">
    <property type="entry name" value="AdoMet_MTases"/>
    <property type="match status" value="1"/>
</dbReference>
<dbReference type="RefSeq" id="WP_090205406.1">
    <property type="nucleotide sequence ID" value="NZ_FOFO01000009.1"/>
</dbReference>
<dbReference type="Proteomes" id="UP000199496">
    <property type="component" value="Unassembled WGS sequence"/>
</dbReference>
<dbReference type="InterPro" id="IPR000719">
    <property type="entry name" value="Prot_kinase_dom"/>
</dbReference>
<dbReference type="Gene3D" id="3.40.50.150">
    <property type="entry name" value="Vaccinia Virus protein VP39"/>
    <property type="match status" value="1"/>
</dbReference>
<dbReference type="GO" id="GO:0032259">
    <property type="term" value="P:methylation"/>
    <property type="evidence" value="ECO:0007669"/>
    <property type="project" value="UniProtKB-KW"/>
</dbReference>
<feature type="domain" description="Protein kinase" evidence="5">
    <location>
        <begin position="227"/>
        <end position="521"/>
    </location>
</feature>
<accession>A0A1H9BKJ6</accession>
<keyword evidence="7" id="KW-1185">Reference proteome</keyword>
<dbReference type="PANTHER" id="PTHR43464">
    <property type="entry name" value="METHYLTRANSFERASE"/>
    <property type="match status" value="1"/>
</dbReference>
<evidence type="ECO:0000313" key="6">
    <source>
        <dbReference type="EMBL" id="SEP89494.1"/>
    </source>
</evidence>
<dbReference type="EMBL" id="FOFO01000009">
    <property type="protein sequence ID" value="SEP89494.1"/>
    <property type="molecule type" value="Genomic_DNA"/>
</dbReference>
<reference evidence="6 7" key="1">
    <citation type="submission" date="2016-10" db="EMBL/GenBank/DDBJ databases">
        <authorList>
            <person name="de Groot N.N."/>
        </authorList>
    </citation>
    <scope>NUCLEOTIDE SEQUENCE [LARGE SCALE GENOMIC DNA]</scope>
    <source>
        <strain evidence="6 7">B7-7</strain>
    </source>
</reference>
<evidence type="ECO:0000313" key="7">
    <source>
        <dbReference type="Proteomes" id="UP000199496"/>
    </source>
</evidence>
<proteinExistence type="predicted"/>
<dbReference type="STRING" id="867345.SAMN05421693_10969"/>
<dbReference type="InterPro" id="IPR029063">
    <property type="entry name" value="SAM-dependent_MTases_sf"/>
</dbReference>
<dbReference type="GO" id="GO:0005524">
    <property type="term" value="F:ATP binding"/>
    <property type="evidence" value="ECO:0007669"/>
    <property type="project" value="InterPro"/>
</dbReference>
<dbReference type="InterPro" id="IPR041698">
    <property type="entry name" value="Methyltransf_25"/>
</dbReference>
<dbReference type="PANTHER" id="PTHR43464:SF19">
    <property type="entry name" value="UBIQUINONE BIOSYNTHESIS O-METHYLTRANSFERASE, MITOCHONDRIAL"/>
    <property type="match status" value="1"/>
</dbReference>
<evidence type="ECO:0000256" key="1">
    <source>
        <dbReference type="ARBA" id="ARBA00022603"/>
    </source>
</evidence>
<dbReference type="SUPFAM" id="SSF53335">
    <property type="entry name" value="S-adenosyl-L-methionine-dependent methyltransferases"/>
    <property type="match status" value="1"/>
</dbReference>
<dbReference type="PROSITE" id="PS50011">
    <property type="entry name" value="PROTEIN_KINASE_DOM"/>
    <property type="match status" value="1"/>
</dbReference>
<evidence type="ECO:0000256" key="2">
    <source>
        <dbReference type="ARBA" id="ARBA00022679"/>
    </source>
</evidence>
<evidence type="ECO:0000256" key="4">
    <source>
        <dbReference type="SAM" id="MobiDB-lite"/>
    </source>
</evidence>
<dbReference type="OrthoDB" id="9801363at2"/>
<dbReference type="SUPFAM" id="SSF57997">
    <property type="entry name" value="Tropomyosin"/>
    <property type="match status" value="1"/>
</dbReference>
<gene>
    <name evidence="6" type="ORF">SAMN05421693_10969</name>
</gene>
<sequence length="712" mass="79908">MKSSISPELLAALPELYQPVYGHPECSAAAMRPCQDRLDRILAVHDALQQHLGRPPRVLDLGCAQGFFSLHLAARGAQVQGIDSDPASIALCQALAAEHPDLTVTFTQATVESLLEDFPADQYDLILGLSVLHHLIHAHGQDTISQWLTQVRAGAAALILELALKEEPLPWAESLPADPLEILGDSAFIHPLGHHPTHLSDLPRPLLVVSDRYWILPPGAGPIDSHTQQSHDLAQGHYQGTRRYYRSGDRLIKHFRFDAPPAFDNSGELAREIHQLTHPPAGFTVPALLDYGSDPDAGWLIRQWWPGHLLLDELRQGPLPDHAPVLLQVLDQLATLEAAGLYHNDLRPWNLLRRDDGTVALIDYGAIVPQPVDRAWPGSPHLAVFILIHELVSGQVHHPEPLRPAAISPWGLPPPYRQWAARFWDTPPAQWRFARMRDSLQALLTQSPEEGPPLLPPQRWIADMEQAVDIHGRSIAFLHWRHDQYTQHVSSVEARAFEAESHALDAERRARESERRAHDAEIRAREADQQRHQTDHRLRDAETALAVAKAQERNLLTRLRALQDQQQAAQHQHQQAQSQISQLQAELDDLHHYAARLAAAEAALRHSLSWRLTAPLRHTVERLRQGRQWLSQLPARLRHLPHLLIRALAAQVLGRPRLKTLALTLLARLPALRRTLEHHLLTPPTPASITPPPDLPPTEAWARAALRRHRSS</sequence>
<protein>
    <submittedName>
        <fullName evidence="6">O-antigen chain-terminating methyltransferase</fullName>
    </submittedName>
</protein>
<organism evidence="6 7">
    <name type="scientific">Ectothiorhodospira magna</name>
    <dbReference type="NCBI Taxonomy" id="867345"/>
    <lineage>
        <taxon>Bacteria</taxon>
        <taxon>Pseudomonadati</taxon>
        <taxon>Pseudomonadota</taxon>
        <taxon>Gammaproteobacteria</taxon>
        <taxon>Chromatiales</taxon>
        <taxon>Ectothiorhodospiraceae</taxon>
        <taxon>Ectothiorhodospira</taxon>
    </lineage>
</organism>
<name>A0A1H9BKJ6_9GAMM</name>